<dbReference type="Proteomes" id="UP001281410">
    <property type="component" value="Unassembled WGS sequence"/>
</dbReference>
<keyword evidence="3" id="KW-1185">Reference proteome</keyword>
<dbReference type="EMBL" id="JANJYJ010000004">
    <property type="protein sequence ID" value="KAK3217878.1"/>
    <property type="molecule type" value="Genomic_DNA"/>
</dbReference>
<protein>
    <submittedName>
        <fullName evidence="2">Uncharacterized protein</fullName>
    </submittedName>
</protein>
<accession>A0AAE0AHD9</accession>
<feature type="transmembrane region" description="Helical" evidence="1">
    <location>
        <begin position="39"/>
        <end position="56"/>
    </location>
</feature>
<keyword evidence="1" id="KW-0812">Transmembrane</keyword>
<keyword evidence="1" id="KW-1133">Transmembrane helix</keyword>
<proteinExistence type="predicted"/>
<sequence length="88" mass="9178">MGISGVGQTTPIDDRAFSGISGFAKNQAIFAHGYNVQNTGGALSVFILLLLVSFILPKGEMEIMKVSCQSNAVGGTSSNKVEDEIAVK</sequence>
<evidence type="ECO:0000313" key="2">
    <source>
        <dbReference type="EMBL" id="KAK3217878.1"/>
    </source>
</evidence>
<evidence type="ECO:0000313" key="3">
    <source>
        <dbReference type="Proteomes" id="UP001281410"/>
    </source>
</evidence>
<reference evidence="2" key="1">
    <citation type="journal article" date="2023" name="Plant J.">
        <title>Genome sequences and population genomics provide insights into the demographic history, inbreeding, and mutation load of two 'living fossil' tree species of Dipteronia.</title>
        <authorList>
            <person name="Feng Y."/>
            <person name="Comes H.P."/>
            <person name="Chen J."/>
            <person name="Zhu S."/>
            <person name="Lu R."/>
            <person name="Zhang X."/>
            <person name="Li P."/>
            <person name="Qiu J."/>
            <person name="Olsen K.M."/>
            <person name="Qiu Y."/>
        </authorList>
    </citation>
    <scope>NUCLEOTIDE SEQUENCE</scope>
    <source>
        <strain evidence="2">NBL</strain>
    </source>
</reference>
<evidence type="ECO:0000256" key="1">
    <source>
        <dbReference type="SAM" id="Phobius"/>
    </source>
</evidence>
<comment type="caution">
    <text evidence="2">The sequence shown here is derived from an EMBL/GenBank/DDBJ whole genome shotgun (WGS) entry which is preliminary data.</text>
</comment>
<name>A0AAE0AHD9_9ROSI</name>
<gene>
    <name evidence="2" type="ORF">Dsin_011848</name>
</gene>
<dbReference type="AlphaFoldDB" id="A0AAE0AHD9"/>
<keyword evidence="1" id="KW-0472">Membrane</keyword>
<organism evidence="2 3">
    <name type="scientific">Dipteronia sinensis</name>
    <dbReference type="NCBI Taxonomy" id="43782"/>
    <lineage>
        <taxon>Eukaryota</taxon>
        <taxon>Viridiplantae</taxon>
        <taxon>Streptophyta</taxon>
        <taxon>Embryophyta</taxon>
        <taxon>Tracheophyta</taxon>
        <taxon>Spermatophyta</taxon>
        <taxon>Magnoliopsida</taxon>
        <taxon>eudicotyledons</taxon>
        <taxon>Gunneridae</taxon>
        <taxon>Pentapetalae</taxon>
        <taxon>rosids</taxon>
        <taxon>malvids</taxon>
        <taxon>Sapindales</taxon>
        <taxon>Sapindaceae</taxon>
        <taxon>Hippocastanoideae</taxon>
        <taxon>Acereae</taxon>
        <taxon>Dipteronia</taxon>
    </lineage>
</organism>